<name>A0A8H7ITC8_9PLEO</name>
<feature type="region of interest" description="Disordered" evidence="1">
    <location>
        <begin position="220"/>
        <end position="274"/>
    </location>
</feature>
<comment type="caution">
    <text evidence="2">The sequence shown here is derived from an EMBL/GenBank/DDBJ whole genome shotgun (WGS) entry which is preliminary data.</text>
</comment>
<proteinExistence type="predicted"/>
<evidence type="ECO:0000256" key="1">
    <source>
        <dbReference type="SAM" id="MobiDB-lite"/>
    </source>
</evidence>
<feature type="compositionally biased region" description="Basic residues" evidence="1">
    <location>
        <begin position="265"/>
        <end position="274"/>
    </location>
</feature>
<organism evidence="2 3">
    <name type="scientific">Ascochyta lentis</name>
    <dbReference type="NCBI Taxonomy" id="205686"/>
    <lineage>
        <taxon>Eukaryota</taxon>
        <taxon>Fungi</taxon>
        <taxon>Dikarya</taxon>
        <taxon>Ascomycota</taxon>
        <taxon>Pezizomycotina</taxon>
        <taxon>Dothideomycetes</taxon>
        <taxon>Pleosporomycetidae</taxon>
        <taxon>Pleosporales</taxon>
        <taxon>Pleosporineae</taxon>
        <taxon>Didymellaceae</taxon>
        <taxon>Ascochyta</taxon>
    </lineage>
</organism>
<keyword evidence="3" id="KW-1185">Reference proteome</keyword>
<dbReference type="AlphaFoldDB" id="A0A8H7ITC8"/>
<reference evidence="2" key="2">
    <citation type="submission" date="2020-09" db="EMBL/GenBank/DDBJ databases">
        <title>Reference genome assembly for Australian Ascochyta lentis isolate Al4.</title>
        <authorList>
            <person name="Lee R.C."/>
            <person name="Farfan-Caceres L.M."/>
            <person name="Debler J.W."/>
            <person name="Williams A.H."/>
            <person name="Henares B.M."/>
        </authorList>
    </citation>
    <scope>NUCLEOTIDE SEQUENCE</scope>
    <source>
        <strain evidence="2">Al4</strain>
    </source>
</reference>
<evidence type="ECO:0000313" key="3">
    <source>
        <dbReference type="Proteomes" id="UP000651452"/>
    </source>
</evidence>
<gene>
    <name evidence="2" type="ORF">EKO04_011444</name>
</gene>
<sequence>MVNPLDYANQLMGLEKGAKWRKDKVGEVTFPSPGISAPVDATHGSAASVVPVVYQSEHIDFNLHYVRGIGNQAQVFEQTPRSANDAFGQGTFMDHRSQLTTHSLLPQTTVLRQPRYNSFGGFEVAEGVSNFDLPEGVVPNLAERSRGAYPTISEVNIHLEALFANDSGLSIQDDSTHFDPNVQDGPLRDDINTPQFFDEDGSIPVDLFLLHNSVFPSFMPPTHSNDTSDAVAEQVEGQPAKRHRRGQPGEQSVNSILRGHTARGPTRRKSTSHS</sequence>
<protein>
    <submittedName>
        <fullName evidence="2">Uncharacterized protein</fullName>
    </submittedName>
</protein>
<evidence type="ECO:0000313" key="2">
    <source>
        <dbReference type="EMBL" id="KAF9690494.1"/>
    </source>
</evidence>
<dbReference type="Proteomes" id="UP000651452">
    <property type="component" value="Unassembled WGS sequence"/>
</dbReference>
<reference evidence="2" key="1">
    <citation type="submission" date="2018-12" db="EMBL/GenBank/DDBJ databases">
        <authorList>
            <person name="Syme R.A."/>
            <person name="Farfan-Caceres L."/>
            <person name="Lichtenzveig J."/>
        </authorList>
    </citation>
    <scope>NUCLEOTIDE SEQUENCE</scope>
    <source>
        <strain evidence="2">Al4</strain>
    </source>
</reference>
<dbReference type="EMBL" id="RZGK01000023">
    <property type="protein sequence ID" value="KAF9690494.1"/>
    <property type="molecule type" value="Genomic_DNA"/>
</dbReference>
<accession>A0A8H7ITC8</accession>